<sequence length="76" mass="8035">MPVSGLALEGTKECFGVGAGCFVGLRCRYQCSFGGWKCHRPCGPSSVIGGQGPVDVFRPISRETDRSLRGVSQQTG</sequence>
<organism evidence="1 2">
    <name type="scientific">Synaphobranchus kaupii</name>
    <name type="common">Kaup's arrowtooth eel</name>
    <dbReference type="NCBI Taxonomy" id="118154"/>
    <lineage>
        <taxon>Eukaryota</taxon>
        <taxon>Metazoa</taxon>
        <taxon>Chordata</taxon>
        <taxon>Craniata</taxon>
        <taxon>Vertebrata</taxon>
        <taxon>Euteleostomi</taxon>
        <taxon>Actinopterygii</taxon>
        <taxon>Neopterygii</taxon>
        <taxon>Teleostei</taxon>
        <taxon>Anguilliformes</taxon>
        <taxon>Synaphobranchidae</taxon>
        <taxon>Synaphobranchus</taxon>
    </lineage>
</organism>
<gene>
    <name evidence="1" type="ORF">SKAU_G00143450</name>
</gene>
<accession>A0A9Q1FT62</accession>
<name>A0A9Q1FT62_SYNKA</name>
<comment type="caution">
    <text evidence="1">The sequence shown here is derived from an EMBL/GenBank/DDBJ whole genome shotgun (WGS) entry which is preliminary data.</text>
</comment>
<protein>
    <submittedName>
        <fullName evidence="1">Uncharacterized protein</fullName>
    </submittedName>
</protein>
<dbReference type="EMBL" id="JAINUF010000004">
    <property type="protein sequence ID" value="KAJ8365514.1"/>
    <property type="molecule type" value="Genomic_DNA"/>
</dbReference>
<reference evidence="1" key="1">
    <citation type="journal article" date="2023" name="Science">
        <title>Genome structures resolve the early diversification of teleost fishes.</title>
        <authorList>
            <person name="Parey E."/>
            <person name="Louis A."/>
            <person name="Montfort J."/>
            <person name="Bouchez O."/>
            <person name="Roques C."/>
            <person name="Iampietro C."/>
            <person name="Lluch J."/>
            <person name="Castinel A."/>
            <person name="Donnadieu C."/>
            <person name="Desvignes T."/>
            <person name="Floi Bucao C."/>
            <person name="Jouanno E."/>
            <person name="Wen M."/>
            <person name="Mejri S."/>
            <person name="Dirks R."/>
            <person name="Jansen H."/>
            <person name="Henkel C."/>
            <person name="Chen W.J."/>
            <person name="Zahm M."/>
            <person name="Cabau C."/>
            <person name="Klopp C."/>
            <person name="Thompson A.W."/>
            <person name="Robinson-Rechavi M."/>
            <person name="Braasch I."/>
            <person name="Lecointre G."/>
            <person name="Bobe J."/>
            <person name="Postlethwait J.H."/>
            <person name="Berthelot C."/>
            <person name="Roest Crollius H."/>
            <person name="Guiguen Y."/>
        </authorList>
    </citation>
    <scope>NUCLEOTIDE SEQUENCE</scope>
    <source>
        <strain evidence="1">WJC10195</strain>
    </source>
</reference>
<evidence type="ECO:0000313" key="1">
    <source>
        <dbReference type="EMBL" id="KAJ8365514.1"/>
    </source>
</evidence>
<dbReference type="AlphaFoldDB" id="A0A9Q1FT62"/>
<proteinExistence type="predicted"/>
<evidence type="ECO:0000313" key="2">
    <source>
        <dbReference type="Proteomes" id="UP001152622"/>
    </source>
</evidence>
<keyword evidence="2" id="KW-1185">Reference proteome</keyword>
<dbReference type="Proteomes" id="UP001152622">
    <property type="component" value="Chromosome 4"/>
</dbReference>